<dbReference type="EMBL" id="CP051428">
    <property type="protein sequence ID" value="QJC52630.1"/>
    <property type="molecule type" value="Genomic_DNA"/>
</dbReference>
<evidence type="ECO:0000313" key="3">
    <source>
        <dbReference type="Proteomes" id="UP000502136"/>
    </source>
</evidence>
<proteinExistence type="predicted"/>
<dbReference type="AlphaFoldDB" id="A0A6H2GYY9"/>
<evidence type="ECO:0000256" key="1">
    <source>
        <dbReference type="SAM" id="SignalP"/>
    </source>
</evidence>
<feature type="signal peptide" evidence="1">
    <location>
        <begin position="1"/>
        <end position="23"/>
    </location>
</feature>
<protein>
    <submittedName>
        <fullName evidence="2">Uncharacterized protein</fullName>
    </submittedName>
</protein>
<dbReference type="RefSeq" id="WP_168908183.1">
    <property type="nucleotide sequence ID" value="NZ_CP051428.1"/>
</dbReference>
<keyword evidence="1" id="KW-0732">Signal</keyword>
<organism evidence="2 3">
    <name type="scientific">Paenibacillus albicereus</name>
    <dbReference type="NCBI Taxonomy" id="2726185"/>
    <lineage>
        <taxon>Bacteria</taxon>
        <taxon>Bacillati</taxon>
        <taxon>Bacillota</taxon>
        <taxon>Bacilli</taxon>
        <taxon>Bacillales</taxon>
        <taxon>Paenibacillaceae</taxon>
        <taxon>Paenibacillus</taxon>
    </lineage>
</organism>
<keyword evidence="3" id="KW-1185">Reference proteome</keyword>
<sequence length="105" mass="10874">MKRKAISLLLLTLVLFVLPVATASAYTSSQITGQGTLVISGSFSGSTADLWVTNQSGQVVFSRAYGSYGGSGTISASVPNLPYGTYTISIGGPALSVNQLNYSFQ</sequence>
<evidence type="ECO:0000313" key="2">
    <source>
        <dbReference type="EMBL" id="QJC52630.1"/>
    </source>
</evidence>
<feature type="chain" id="PRO_5039714998" evidence="1">
    <location>
        <begin position="24"/>
        <end position="105"/>
    </location>
</feature>
<dbReference type="Gene3D" id="2.60.120.380">
    <property type="match status" value="1"/>
</dbReference>
<reference evidence="2 3" key="1">
    <citation type="submission" date="2020-04" db="EMBL/GenBank/DDBJ databases">
        <title>Novel Paenibacillus strain UniB2 isolated from commercial digestive syrup.</title>
        <authorList>
            <person name="Thorat V."/>
            <person name="Kirdat K."/>
            <person name="Tiwarekar B."/>
            <person name="Yadav A."/>
        </authorList>
    </citation>
    <scope>NUCLEOTIDE SEQUENCE [LARGE SCALE GENOMIC DNA]</scope>
    <source>
        <strain evidence="2 3">UniB2</strain>
    </source>
</reference>
<dbReference type="KEGG" id="palr:HGI30_14355"/>
<name>A0A6H2GYY9_9BACL</name>
<dbReference type="Proteomes" id="UP000502136">
    <property type="component" value="Chromosome"/>
</dbReference>
<accession>A0A6H2GYY9</accession>
<gene>
    <name evidence="2" type="ORF">HGI30_14355</name>
</gene>